<dbReference type="EMBL" id="CP036528">
    <property type="protein sequence ID" value="QBK24993.1"/>
    <property type="molecule type" value="Genomic_DNA"/>
</dbReference>
<dbReference type="PANTHER" id="PTHR47961:SF6">
    <property type="entry name" value="DNA-DIRECTED DNA POLYMERASE"/>
    <property type="match status" value="1"/>
</dbReference>
<dbReference type="Proteomes" id="UP000291151">
    <property type="component" value="Chromosome"/>
</dbReference>
<keyword evidence="4" id="KW-0067">ATP-binding</keyword>
<dbReference type="InterPro" id="IPR001650">
    <property type="entry name" value="Helicase_C-like"/>
</dbReference>
<feature type="domain" description="Helicase C-terminal" evidence="6">
    <location>
        <begin position="507"/>
        <end position="681"/>
    </location>
</feature>
<dbReference type="GO" id="GO:0016787">
    <property type="term" value="F:hydrolase activity"/>
    <property type="evidence" value="ECO:0007669"/>
    <property type="project" value="UniProtKB-KW"/>
</dbReference>
<dbReference type="InterPro" id="IPR027417">
    <property type="entry name" value="P-loop_NTPase"/>
</dbReference>
<keyword evidence="3 7" id="KW-0347">Helicase</keyword>
<reference evidence="7 8" key="1">
    <citation type="submission" date="2019-02" db="EMBL/GenBank/DDBJ databases">
        <title>Ureibacillus thermophilus.</title>
        <authorList>
            <person name="Sunny J.S."/>
            <person name="Natarajan A."/>
            <person name="Saleena L.M."/>
        </authorList>
    </citation>
    <scope>NUCLEOTIDE SEQUENCE [LARGE SCALE GENOMIC DNA]</scope>
    <source>
        <strain evidence="7 8">LM102</strain>
    </source>
</reference>
<dbReference type="SMART" id="SM00487">
    <property type="entry name" value="DEXDc"/>
    <property type="match status" value="1"/>
</dbReference>
<dbReference type="RefSeq" id="WP_168412288.1">
    <property type="nucleotide sequence ID" value="NZ_CP036528.1"/>
</dbReference>
<evidence type="ECO:0000256" key="4">
    <source>
        <dbReference type="ARBA" id="ARBA00022840"/>
    </source>
</evidence>
<keyword evidence="1" id="KW-0547">Nucleotide-binding</keyword>
<dbReference type="SMART" id="SM00490">
    <property type="entry name" value="HELICc"/>
    <property type="match status" value="1"/>
</dbReference>
<accession>A0A4P6UPP3</accession>
<organism evidence="7 8">
    <name type="scientific">Ureibacillus thermophilus</name>
    <dbReference type="NCBI Taxonomy" id="367743"/>
    <lineage>
        <taxon>Bacteria</taxon>
        <taxon>Bacillati</taxon>
        <taxon>Bacillota</taxon>
        <taxon>Bacilli</taxon>
        <taxon>Bacillales</taxon>
        <taxon>Caryophanaceae</taxon>
        <taxon>Ureibacillus</taxon>
    </lineage>
</organism>
<dbReference type="GO" id="GO:0004386">
    <property type="term" value="F:helicase activity"/>
    <property type="evidence" value="ECO:0007669"/>
    <property type="project" value="UniProtKB-KW"/>
</dbReference>
<evidence type="ECO:0000313" key="7">
    <source>
        <dbReference type="EMBL" id="QBK24993.1"/>
    </source>
</evidence>
<dbReference type="InterPro" id="IPR050474">
    <property type="entry name" value="Hel308_SKI2-like"/>
</dbReference>
<evidence type="ECO:0000256" key="2">
    <source>
        <dbReference type="ARBA" id="ARBA00022801"/>
    </source>
</evidence>
<dbReference type="GO" id="GO:0005524">
    <property type="term" value="F:ATP binding"/>
    <property type="evidence" value="ECO:0007669"/>
    <property type="project" value="UniProtKB-KW"/>
</dbReference>
<feature type="domain" description="Helicase ATP-binding" evidence="5">
    <location>
        <begin position="234"/>
        <end position="406"/>
    </location>
</feature>
<evidence type="ECO:0000313" key="8">
    <source>
        <dbReference type="Proteomes" id="UP000291151"/>
    </source>
</evidence>
<protein>
    <submittedName>
        <fullName evidence="7">DEAD/DEAH box helicase</fullName>
    </submittedName>
</protein>
<dbReference type="Gene3D" id="3.40.50.300">
    <property type="entry name" value="P-loop containing nucleotide triphosphate hydrolases"/>
    <property type="match status" value="2"/>
</dbReference>
<dbReference type="Pfam" id="PF00270">
    <property type="entry name" value="DEAD"/>
    <property type="match status" value="1"/>
</dbReference>
<dbReference type="InterPro" id="IPR014001">
    <property type="entry name" value="Helicase_ATP-bd"/>
</dbReference>
<dbReference type="InterPro" id="IPR011545">
    <property type="entry name" value="DEAD/DEAH_box_helicase_dom"/>
</dbReference>
<dbReference type="SUPFAM" id="SSF52540">
    <property type="entry name" value="P-loop containing nucleoside triphosphate hydrolases"/>
    <property type="match status" value="1"/>
</dbReference>
<dbReference type="GO" id="GO:0003676">
    <property type="term" value="F:nucleic acid binding"/>
    <property type="evidence" value="ECO:0007669"/>
    <property type="project" value="InterPro"/>
</dbReference>
<evidence type="ECO:0000259" key="5">
    <source>
        <dbReference type="PROSITE" id="PS51192"/>
    </source>
</evidence>
<evidence type="ECO:0000259" key="6">
    <source>
        <dbReference type="PROSITE" id="PS51194"/>
    </source>
</evidence>
<gene>
    <name evidence="7" type="ORF">DKZ56_03400</name>
</gene>
<keyword evidence="2" id="KW-0378">Hydrolase</keyword>
<dbReference type="PROSITE" id="PS51192">
    <property type="entry name" value="HELICASE_ATP_BIND_1"/>
    <property type="match status" value="1"/>
</dbReference>
<dbReference type="PROSITE" id="PS51194">
    <property type="entry name" value="HELICASE_CTER"/>
    <property type="match status" value="1"/>
</dbReference>
<name>A0A4P6UPP3_9BACL</name>
<dbReference type="PANTHER" id="PTHR47961">
    <property type="entry name" value="DNA POLYMERASE THETA, PUTATIVE (AFU_ORTHOLOGUE AFUA_1G05260)-RELATED"/>
    <property type="match status" value="1"/>
</dbReference>
<evidence type="ECO:0000256" key="1">
    <source>
        <dbReference type="ARBA" id="ARBA00022741"/>
    </source>
</evidence>
<evidence type="ECO:0000256" key="3">
    <source>
        <dbReference type="ARBA" id="ARBA00022806"/>
    </source>
</evidence>
<sequence length="990" mass="114787">MSNILVDWIRDSNSWRNAMELDVLERQEKEYSFLKQSDDFYISLFNKVYKALSSDAYLTEENRQELLFIAKGLEIYSIQSTRENFFGVNYAENMLYASSIYYLTDYFTTSSILARMFETEDYESEIDRFIHAFLINNRNIRNPYMDRLNDFLESGDKQILISIIKLIDERLKTSDPYKYVQLLLAKRLIEKFSENNIWNSLTRANPAINWKDFVLHKLESSWVLFPSQEAALKKGILINDNSFSIQMPTSSGKTSLCEIVIYNEIVYKKRKVLLLAPYRALASELKYAFTKKFRNLGLTVKAIYGGHTPTKEEKVEMENVDLLICTPEKFMAIENYIPNLHETFSTVICDEGHLLDDEHRGLNYELLLAKFKNSSTQEKKYIYLSAIIPNIATINSWLGGDENTLIKSDYRPTNLTYGFLIEQGDNKNKYFNLKLYSQKNGLEKSLINKFLSVKEDYKYKKSSTGKINTYKYKTYKTRAISVALRSLNNGVVAVFTPQKGENGVKGLAEEIINQISLLNFPKPLDFSKTEELENLIIYIEQVFGKDYILTKSVENGFVIHHGDLPQFVREVIENSIRKKIVPLIVCTNTLAEGVNLPIKTLVLHTIKRFNSSLKIMEPIRKRDIKNIIGRAGRAGQETEGLVISVNPSEYSYIQEVISDDQIEPVRGYLYQIINEITNELKEDRLLITNELIDEQSEEFKRLIDSIDKSIIDSLYEESTPDNISDILENLINKTYSYFQSDYNNKLTLEHIFKLRGEVLSPYLKRNEIGILKQSDSTVRIYEDIKGVINLGDDFWQNTSLPFTDETIGYLLDIIYSLNHLEFDFEQFHQENDINLTKGLLKKVILNWIEGEWYGDISNKTNVEVEDVLKIMLFIESNIVPVLSKIVTIAKIELQKQGIIISKDLEDLGLFIQYGINSRINLILIELGFSERMGILFVGNWIKNNFSTLNLNDKDTIEMILRENKIEIIEYLKETVPLISLDAFRSNLRYI</sequence>
<dbReference type="KEGG" id="uth:DKZ56_03400"/>
<proteinExistence type="predicted"/>
<dbReference type="Pfam" id="PF00271">
    <property type="entry name" value="Helicase_C"/>
    <property type="match status" value="1"/>
</dbReference>
<dbReference type="AlphaFoldDB" id="A0A4P6UPP3"/>
<keyword evidence="8" id="KW-1185">Reference proteome</keyword>